<keyword evidence="6" id="KW-0378">Hydrolase</keyword>
<dbReference type="InterPro" id="IPR036291">
    <property type="entry name" value="NAD(P)-bd_dom_sf"/>
</dbReference>
<evidence type="ECO:0000256" key="4">
    <source>
        <dbReference type="ARBA" id="ARBA00022670"/>
    </source>
</evidence>
<dbReference type="FunFam" id="3.30.2010.30:FF:000002">
    <property type="entry name" value="Putative aminopeptidase N"/>
    <property type="match status" value="1"/>
</dbReference>
<name>D8R3U4_SELML</name>
<dbReference type="GO" id="GO:0004177">
    <property type="term" value="F:aminopeptidase activity"/>
    <property type="evidence" value="ECO:0007669"/>
    <property type="project" value="UniProtKB-KW"/>
</dbReference>
<dbReference type="Gene3D" id="3.30.2010.30">
    <property type="match status" value="1"/>
</dbReference>
<comment type="cofactor">
    <cofactor evidence="1">
        <name>Zn(2+)</name>
        <dbReference type="ChEBI" id="CHEBI:29105"/>
    </cofactor>
</comment>
<dbReference type="InterPro" id="IPR042097">
    <property type="entry name" value="Aminopeptidase_N-like_N_sf"/>
</dbReference>
<dbReference type="GO" id="GO:0008270">
    <property type="term" value="F:zinc ion binding"/>
    <property type="evidence" value="ECO:0007669"/>
    <property type="project" value="InterPro"/>
</dbReference>
<feature type="domain" description="Peptidase M1 membrane alanine aminopeptidase" evidence="9">
    <location>
        <begin position="450"/>
        <end position="535"/>
    </location>
</feature>
<dbReference type="Pfam" id="PF13460">
    <property type="entry name" value="NAD_binding_10"/>
    <property type="match status" value="1"/>
</dbReference>
<keyword evidence="5" id="KW-0479">Metal-binding</keyword>
<dbReference type="SUPFAM" id="SSF51735">
    <property type="entry name" value="NAD(P)-binding Rossmann-fold domains"/>
    <property type="match status" value="1"/>
</dbReference>
<dbReference type="STRING" id="88036.D8R3U4"/>
<dbReference type="InterPro" id="IPR001930">
    <property type="entry name" value="Peptidase_M1"/>
</dbReference>
<dbReference type="AlphaFoldDB" id="D8R3U4"/>
<evidence type="ECO:0000313" key="13">
    <source>
        <dbReference type="Proteomes" id="UP000001514"/>
    </source>
</evidence>
<dbReference type="InterPro" id="IPR014782">
    <property type="entry name" value="Peptidase_M1_dom"/>
</dbReference>
<evidence type="ECO:0000256" key="5">
    <source>
        <dbReference type="ARBA" id="ARBA00022723"/>
    </source>
</evidence>
<gene>
    <name evidence="12" type="ORF">SELMODRAFT_407075</name>
</gene>
<sequence length="673" mass="74386">MKPMGSKIQVAIPIFNNITVLDAIGPYEALHRLPGVSVTFVSDKPGLVVADEGRFKIEASASFEDLPNPDILLVPGGTPKLLPLDHKPLLDYIRKAHECTTFTTSVCTGALILGAAGLLKGVKATTHWAAYPQLKEYGAKVTSQRYIKQGKIVTAAGVSSGIDMAIYLASIITNEKIAKAVQLMIEYDPQPPYDAGSPCKAGEEITRSFTRYCKPSSTFALSSKFVSSIVFGSHLRTKNVGTWLRARKPIEIAGSSQFSTVGVGASPVAEEMAVKEAPKEIFLKDYKPTGYHFDTTKWMLLSFCPPSIQVELKFVLSEKKTTVVSKIRVLPRNSKIGSEIHPETNLSLEDRPDVMAKFTTRIEADKAQYPVLLSNGNLIDSGDLESLTCCGQNGFHYAVWEDPFKKPCYLFALVAGQLTSRDDTFETRSGRDVQLRIWTPAQDVPKTEHAMHALKLSMKWDEDVYVLEYDLDLFNIVAVPDFNMGAMENKSLNIFNSKLVLASAETATDVDYAAILGVIGHEYFHNWTGNRVTYQIEYEGVVNLISAAKNQEQVKKFILVTSIGVSSFLQIISILWWKRQAELALQRSGLEYTIVRPAGLRENAPADEALVMRPADSLFIGGISRLKVAEVCVEAILKPQRKSWRYARVTTILANLITAKQNEKKKTRGTCTS</sequence>
<evidence type="ECO:0000259" key="11">
    <source>
        <dbReference type="Pfam" id="PF13460"/>
    </source>
</evidence>
<reference evidence="12 13" key="1">
    <citation type="journal article" date="2011" name="Science">
        <title>The Selaginella genome identifies genetic changes associated with the evolution of vascular plants.</title>
        <authorList>
            <person name="Banks J.A."/>
            <person name="Nishiyama T."/>
            <person name="Hasebe M."/>
            <person name="Bowman J.L."/>
            <person name="Gribskov M."/>
            <person name="dePamphilis C."/>
            <person name="Albert V.A."/>
            <person name="Aono N."/>
            <person name="Aoyama T."/>
            <person name="Ambrose B.A."/>
            <person name="Ashton N.W."/>
            <person name="Axtell M.J."/>
            <person name="Barker E."/>
            <person name="Barker M.S."/>
            <person name="Bennetzen J.L."/>
            <person name="Bonawitz N.D."/>
            <person name="Chapple C."/>
            <person name="Cheng C."/>
            <person name="Correa L.G."/>
            <person name="Dacre M."/>
            <person name="DeBarry J."/>
            <person name="Dreyer I."/>
            <person name="Elias M."/>
            <person name="Engstrom E.M."/>
            <person name="Estelle M."/>
            <person name="Feng L."/>
            <person name="Finet C."/>
            <person name="Floyd S.K."/>
            <person name="Frommer W.B."/>
            <person name="Fujita T."/>
            <person name="Gramzow L."/>
            <person name="Gutensohn M."/>
            <person name="Harholt J."/>
            <person name="Hattori M."/>
            <person name="Heyl A."/>
            <person name="Hirai T."/>
            <person name="Hiwatashi Y."/>
            <person name="Ishikawa M."/>
            <person name="Iwata M."/>
            <person name="Karol K.G."/>
            <person name="Koehler B."/>
            <person name="Kolukisaoglu U."/>
            <person name="Kubo M."/>
            <person name="Kurata T."/>
            <person name="Lalonde S."/>
            <person name="Li K."/>
            <person name="Li Y."/>
            <person name="Litt A."/>
            <person name="Lyons E."/>
            <person name="Manning G."/>
            <person name="Maruyama T."/>
            <person name="Michael T.P."/>
            <person name="Mikami K."/>
            <person name="Miyazaki S."/>
            <person name="Morinaga S."/>
            <person name="Murata T."/>
            <person name="Mueller-Roeber B."/>
            <person name="Nelson D.R."/>
            <person name="Obara M."/>
            <person name="Oguri Y."/>
            <person name="Olmstead R.G."/>
            <person name="Onodera N."/>
            <person name="Petersen B.L."/>
            <person name="Pils B."/>
            <person name="Prigge M."/>
            <person name="Rensing S.A."/>
            <person name="Riano-Pachon D.M."/>
            <person name="Roberts A.W."/>
            <person name="Sato Y."/>
            <person name="Scheller H.V."/>
            <person name="Schulz B."/>
            <person name="Schulz C."/>
            <person name="Shakirov E.V."/>
            <person name="Shibagaki N."/>
            <person name="Shinohara N."/>
            <person name="Shippen D.E."/>
            <person name="Soerensen I."/>
            <person name="Sotooka R."/>
            <person name="Sugimoto N."/>
            <person name="Sugita M."/>
            <person name="Sumikawa N."/>
            <person name="Tanurdzic M."/>
            <person name="Theissen G."/>
            <person name="Ulvskov P."/>
            <person name="Wakazuki S."/>
            <person name="Weng J.K."/>
            <person name="Willats W.W."/>
            <person name="Wipf D."/>
            <person name="Wolf P.G."/>
            <person name="Yang L."/>
            <person name="Zimmer A.D."/>
            <person name="Zhu Q."/>
            <person name="Mitros T."/>
            <person name="Hellsten U."/>
            <person name="Loque D."/>
            <person name="Otillar R."/>
            <person name="Salamov A."/>
            <person name="Schmutz J."/>
            <person name="Shapiro H."/>
            <person name="Lindquist E."/>
            <person name="Lucas S."/>
            <person name="Rokhsar D."/>
            <person name="Grigoriev I.V."/>
        </authorList>
    </citation>
    <scope>NUCLEOTIDE SEQUENCE [LARGE SCALE GENOMIC DNA]</scope>
</reference>
<evidence type="ECO:0000256" key="8">
    <source>
        <dbReference type="ARBA" id="ARBA00023049"/>
    </source>
</evidence>
<feature type="domain" description="DJ-1/PfpI" evidence="10">
    <location>
        <begin position="9"/>
        <end position="166"/>
    </location>
</feature>
<evidence type="ECO:0000256" key="2">
    <source>
        <dbReference type="ARBA" id="ARBA00010136"/>
    </source>
</evidence>
<dbReference type="Pfam" id="PF01965">
    <property type="entry name" value="DJ-1_PfpI"/>
    <property type="match status" value="1"/>
</dbReference>
<protein>
    <recommendedName>
        <fullName evidence="14">DJ-1/PfpI domain-containing protein</fullName>
    </recommendedName>
</protein>
<dbReference type="Gene3D" id="3.40.50.720">
    <property type="entry name" value="NAD(P)-binding Rossmann-like Domain"/>
    <property type="match status" value="1"/>
</dbReference>
<dbReference type="InParanoid" id="D8R3U4"/>
<dbReference type="SUPFAM" id="SSF52317">
    <property type="entry name" value="Class I glutamine amidotransferase-like"/>
    <property type="match status" value="1"/>
</dbReference>
<keyword evidence="3" id="KW-0031">Aminopeptidase</keyword>
<dbReference type="CDD" id="cd03139">
    <property type="entry name" value="GATase1_PfpI_2"/>
    <property type="match status" value="1"/>
</dbReference>
<keyword evidence="4" id="KW-0645">Protease</keyword>
<dbReference type="PANTHER" id="PTHR46322:SF1">
    <property type="entry name" value="PUROMYCIN-SENSITIVE AMINOPEPTIDASE"/>
    <property type="match status" value="1"/>
</dbReference>
<dbReference type="InterPro" id="IPR016040">
    <property type="entry name" value="NAD(P)-bd_dom"/>
</dbReference>
<dbReference type="Gene3D" id="3.40.50.880">
    <property type="match status" value="1"/>
</dbReference>
<dbReference type="Proteomes" id="UP000001514">
    <property type="component" value="Unassembled WGS sequence"/>
</dbReference>
<dbReference type="InterPro" id="IPR002818">
    <property type="entry name" value="DJ-1/PfpI"/>
</dbReference>
<evidence type="ECO:0000259" key="9">
    <source>
        <dbReference type="Pfam" id="PF01433"/>
    </source>
</evidence>
<accession>D8R3U4</accession>
<evidence type="ECO:0000256" key="6">
    <source>
        <dbReference type="ARBA" id="ARBA00022801"/>
    </source>
</evidence>
<dbReference type="SUPFAM" id="SSF55486">
    <property type="entry name" value="Metalloproteases ('zincins'), catalytic domain"/>
    <property type="match status" value="1"/>
</dbReference>
<keyword evidence="13" id="KW-1185">Reference proteome</keyword>
<dbReference type="eggNOG" id="KOG1046">
    <property type="taxonomic scope" value="Eukaryota"/>
</dbReference>
<dbReference type="eggNOG" id="KOG1203">
    <property type="taxonomic scope" value="Eukaryota"/>
</dbReference>
<dbReference type="Gene3D" id="2.60.40.1730">
    <property type="entry name" value="tricorn interacting facor f3 domain"/>
    <property type="match status" value="1"/>
</dbReference>
<organism evidence="13">
    <name type="scientific">Selaginella moellendorffii</name>
    <name type="common">Spikemoss</name>
    <dbReference type="NCBI Taxonomy" id="88036"/>
    <lineage>
        <taxon>Eukaryota</taxon>
        <taxon>Viridiplantae</taxon>
        <taxon>Streptophyta</taxon>
        <taxon>Embryophyta</taxon>
        <taxon>Tracheophyta</taxon>
        <taxon>Lycopodiopsida</taxon>
        <taxon>Selaginellales</taxon>
        <taxon>Selaginellaceae</taxon>
        <taxon>Selaginella</taxon>
    </lineage>
</organism>
<dbReference type="GO" id="GO:0008237">
    <property type="term" value="F:metallopeptidase activity"/>
    <property type="evidence" value="ECO:0007669"/>
    <property type="project" value="UniProtKB-KW"/>
</dbReference>
<evidence type="ECO:0000256" key="7">
    <source>
        <dbReference type="ARBA" id="ARBA00022833"/>
    </source>
</evidence>
<keyword evidence="7" id="KW-0862">Zinc</keyword>
<evidence type="ECO:0000313" key="12">
    <source>
        <dbReference type="EMBL" id="EFJ33346.1"/>
    </source>
</evidence>
<comment type="similarity">
    <text evidence="2">Belongs to the peptidase M1 family.</text>
</comment>
<dbReference type="KEGG" id="smo:SELMODRAFT_407075"/>
<evidence type="ECO:0000259" key="10">
    <source>
        <dbReference type="Pfam" id="PF01965"/>
    </source>
</evidence>
<keyword evidence="8" id="KW-0482">Metalloprotease</keyword>
<dbReference type="EMBL" id="GL377571">
    <property type="protein sequence ID" value="EFJ33346.1"/>
    <property type="molecule type" value="Genomic_DNA"/>
</dbReference>
<dbReference type="PRINTS" id="PR00756">
    <property type="entry name" value="ALADIPTASE"/>
</dbReference>
<evidence type="ECO:0008006" key="14">
    <source>
        <dbReference type="Google" id="ProtNLM"/>
    </source>
</evidence>
<dbReference type="SUPFAM" id="SSF63737">
    <property type="entry name" value="Leukotriene A4 hydrolase N-terminal domain"/>
    <property type="match status" value="1"/>
</dbReference>
<dbReference type="Pfam" id="PF01433">
    <property type="entry name" value="Peptidase_M1"/>
    <property type="match status" value="1"/>
</dbReference>
<dbReference type="InterPro" id="IPR029062">
    <property type="entry name" value="Class_I_gatase-like"/>
</dbReference>
<evidence type="ECO:0000256" key="3">
    <source>
        <dbReference type="ARBA" id="ARBA00022438"/>
    </source>
</evidence>
<dbReference type="HOGENOM" id="CLU_408508_0_0_1"/>
<feature type="domain" description="NAD(P)-binding" evidence="11">
    <location>
        <begin position="537"/>
        <end position="639"/>
    </location>
</feature>
<dbReference type="Gramene" id="EFJ33346">
    <property type="protein sequence ID" value="EFJ33346"/>
    <property type="gene ID" value="SELMODRAFT_407075"/>
</dbReference>
<dbReference type="MEROPS" id="M01.005"/>
<evidence type="ECO:0000256" key="1">
    <source>
        <dbReference type="ARBA" id="ARBA00001947"/>
    </source>
</evidence>
<dbReference type="GO" id="GO:0006508">
    <property type="term" value="P:proteolysis"/>
    <property type="evidence" value="ECO:0007669"/>
    <property type="project" value="UniProtKB-KW"/>
</dbReference>
<dbReference type="PANTHER" id="PTHR46322">
    <property type="entry name" value="PUROMYCIN-SENSITIVE AMINOPEPTIDASE"/>
    <property type="match status" value="1"/>
</dbReference>
<proteinExistence type="inferred from homology"/>
<dbReference type="InterPro" id="IPR012779">
    <property type="entry name" value="Peptidase_M1_pepN"/>
</dbReference>